<dbReference type="InterPro" id="IPR024465">
    <property type="entry name" value="DUF2399"/>
</dbReference>
<dbReference type="EMBL" id="BAAARA010000008">
    <property type="protein sequence ID" value="GAA2349156.1"/>
    <property type="molecule type" value="Genomic_DNA"/>
</dbReference>
<gene>
    <name evidence="3" type="ORF">GCM10009854_28430</name>
</gene>
<evidence type="ECO:0000313" key="3">
    <source>
        <dbReference type="EMBL" id="GAA2349156.1"/>
    </source>
</evidence>
<evidence type="ECO:0008006" key="5">
    <source>
        <dbReference type="Google" id="ProtNLM"/>
    </source>
</evidence>
<organism evidence="3 4">
    <name type="scientific">Saccharopolyspora halophila</name>
    <dbReference type="NCBI Taxonomy" id="405551"/>
    <lineage>
        <taxon>Bacteria</taxon>
        <taxon>Bacillati</taxon>
        <taxon>Actinomycetota</taxon>
        <taxon>Actinomycetes</taxon>
        <taxon>Pseudonocardiales</taxon>
        <taxon>Pseudonocardiaceae</taxon>
        <taxon>Saccharopolyspora</taxon>
    </lineage>
</organism>
<feature type="domain" description="DUF2399" evidence="1">
    <location>
        <begin position="251"/>
        <end position="403"/>
    </location>
</feature>
<evidence type="ECO:0000259" key="1">
    <source>
        <dbReference type="Pfam" id="PF09664"/>
    </source>
</evidence>
<dbReference type="Pfam" id="PF09664">
    <property type="entry name" value="DUF2399"/>
    <property type="match status" value="1"/>
</dbReference>
<name>A0ABN3GDG0_9PSEU</name>
<proteinExistence type="predicted"/>
<keyword evidence="4" id="KW-1185">Reference proteome</keyword>
<evidence type="ECO:0000313" key="4">
    <source>
        <dbReference type="Proteomes" id="UP001501218"/>
    </source>
</evidence>
<accession>A0ABN3GDG0</accession>
<dbReference type="Proteomes" id="UP001501218">
    <property type="component" value="Unassembled WGS sequence"/>
</dbReference>
<dbReference type="InterPro" id="IPR024466">
    <property type="entry name" value="CHP02679_N"/>
</dbReference>
<dbReference type="Pfam" id="PF11796">
    <property type="entry name" value="DUF3323"/>
    <property type="match status" value="1"/>
</dbReference>
<feature type="domain" description="Conserved hypothetical protein CHP02679 N terminus" evidence="2">
    <location>
        <begin position="35"/>
        <end position="229"/>
    </location>
</feature>
<evidence type="ECO:0000259" key="2">
    <source>
        <dbReference type="Pfam" id="PF11796"/>
    </source>
</evidence>
<comment type="caution">
    <text evidence="3">The sequence shown here is derived from an EMBL/GenBank/DDBJ whole genome shotgun (WGS) entry which is preliminary data.</text>
</comment>
<protein>
    <recommendedName>
        <fullName evidence="5">TIGR02679 family protein</fullName>
    </recommendedName>
</protein>
<reference evidence="3 4" key="1">
    <citation type="journal article" date="2019" name="Int. J. Syst. Evol. Microbiol.">
        <title>The Global Catalogue of Microorganisms (GCM) 10K type strain sequencing project: providing services to taxonomists for standard genome sequencing and annotation.</title>
        <authorList>
            <consortium name="The Broad Institute Genomics Platform"/>
            <consortium name="The Broad Institute Genome Sequencing Center for Infectious Disease"/>
            <person name="Wu L."/>
            <person name="Ma J."/>
        </authorList>
    </citation>
    <scope>NUCLEOTIDE SEQUENCE [LARGE SCALE GENOMIC DNA]</scope>
    <source>
        <strain evidence="3 4">JCM 16221</strain>
    </source>
</reference>
<sequence length="407" mass="43972">MDSGEHVRAVLREPALQGLWAAAREALASPKQPPTFRLELPDETARQAVGELYGRPMWGQGTRISVSKLDEAMRARFGTGLAEALQAEAAGPSETAESGPEEVLRAALDAQGLADEPWAQPWIAWVLRYGRVAADELPVVARRSARVLAAMNLHGMPRIWTSRGELAGLTGDPHLLDDGTTTSRVVIKAASLAHEQAAPSNDRERRALWERCGVAPDGVADTTLTWALPLSGNDPWSAGIRQRTELGLPAHLTHLDLRAAPPRLVEPDTAIAICQHPRVLEAAIREGIRHPMLCLSGPPTTATRALLGRLISDGATLHHHADFDWHGISAAHAVQQFGAEPWRMTATDYRNAVDQAAADRIDLSNLVGTPVPTPWDPALAELMSTAARAVEEEQLLPQLLADLREGL</sequence>